<feature type="region of interest" description="Disordered" evidence="1">
    <location>
        <begin position="1"/>
        <end position="53"/>
    </location>
</feature>
<proteinExistence type="predicted"/>
<sequence>MSTTTTTTPLLTHDQIVWKEGRDAAKKRAKKKDNPYAQGSSDHRAWSKGFKGD</sequence>
<feature type="compositionally biased region" description="Basic and acidic residues" evidence="1">
    <location>
        <begin position="41"/>
        <end position="53"/>
    </location>
</feature>
<feature type="compositionally biased region" description="Low complexity" evidence="1">
    <location>
        <begin position="1"/>
        <end position="12"/>
    </location>
</feature>
<evidence type="ECO:0008006" key="4">
    <source>
        <dbReference type="Google" id="ProtNLM"/>
    </source>
</evidence>
<accession>A0ABW5CK36</accession>
<organism evidence="2 3">
    <name type="scientific">Aureimonas populi</name>
    <dbReference type="NCBI Taxonomy" id="1701758"/>
    <lineage>
        <taxon>Bacteria</taxon>
        <taxon>Pseudomonadati</taxon>
        <taxon>Pseudomonadota</taxon>
        <taxon>Alphaproteobacteria</taxon>
        <taxon>Hyphomicrobiales</taxon>
        <taxon>Aurantimonadaceae</taxon>
        <taxon>Aureimonas</taxon>
    </lineage>
</organism>
<reference evidence="3" key="1">
    <citation type="journal article" date="2019" name="Int. J. Syst. Evol. Microbiol.">
        <title>The Global Catalogue of Microorganisms (GCM) 10K type strain sequencing project: providing services to taxonomists for standard genome sequencing and annotation.</title>
        <authorList>
            <consortium name="The Broad Institute Genomics Platform"/>
            <consortium name="The Broad Institute Genome Sequencing Center for Infectious Disease"/>
            <person name="Wu L."/>
            <person name="Ma J."/>
        </authorList>
    </citation>
    <scope>NUCLEOTIDE SEQUENCE [LARGE SCALE GENOMIC DNA]</scope>
    <source>
        <strain evidence="3">ZS-35-S2</strain>
    </source>
</reference>
<evidence type="ECO:0000313" key="2">
    <source>
        <dbReference type="EMBL" id="MFD2237589.1"/>
    </source>
</evidence>
<comment type="caution">
    <text evidence="2">The sequence shown here is derived from an EMBL/GenBank/DDBJ whole genome shotgun (WGS) entry which is preliminary data.</text>
</comment>
<dbReference type="EMBL" id="JBHUIJ010000010">
    <property type="protein sequence ID" value="MFD2237589.1"/>
    <property type="molecule type" value="Genomic_DNA"/>
</dbReference>
<dbReference type="RefSeq" id="WP_209738484.1">
    <property type="nucleotide sequence ID" value="NZ_CP072611.1"/>
</dbReference>
<name>A0ABW5CK36_9HYPH</name>
<dbReference type="Proteomes" id="UP001597371">
    <property type="component" value="Unassembled WGS sequence"/>
</dbReference>
<gene>
    <name evidence="2" type="ORF">ACFSKQ_08935</name>
</gene>
<protein>
    <recommendedName>
        <fullName evidence="4">DUF3941 domain-containing protein</fullName>
    </recommendedName>
</protein>
<feature type="compositionally biased region" description="Basic and acidic residues" evidence="1">
    <location>
        <begin position="16"/>
        <end position="26"/>
    </location>
</feature>
<keyword evidence="3" id="KW-1185">Reference proteome</keyword>
<evidence type="ECO:0000313" key="3">
    <source>
        <dbReference type="Proteomes" id="UP001597371"/>
    </source>
</evidence>
<evidence type="ECO:0000256" key="1">
    <source>
        <dbReference type="SAM" id="MobiDB-lite"/>
    </source>
</evidence>